<dbReference type="Proteomes" id="UP000198825">
    <property type="component" value="Chromosome I"/>
</dbReference>
<evidence type="ECO:0000256" key="2">
    <source>
        <dbReference type="SAM" id="Phobius"/>
    </source>
</evidence>
<evidence type="ECO:0000313" key="5">
    <source>
        <dbReference type="Proteomes" id="UP000198825"/>
    </source>
</evidence>
<evidence type="ECO:0000259" key="3">
    <source>
        <dbReference type="Pfam" id="PF08044"/>
    </source>
</evidence>
<reference evidence="5" key="1">
    <citation type="submission" date="2016-10" db="EMBL/GenBank/DDBJ databases">
        <authorList>
            <person name="Varghese N."/>
            <person name="Submissions S."/>
        </authorList>
    </citation>
    <scope>NUCLEOTIDE SEQUENCE [LARGE SCALE GENOMIC DNA]</scope>
    <source>
        <strain evidence="5">DSM 21743</strain>
    </source>
</reference>
<dbReference type="EMBL" id="LT629799">
    <property type="protein sequence ID" value="SDV03581.1"/>
    <property type="molecule type" value="Genomic_DNA"/>
</dbReference>
<accession>A0A1H2NEF8</accession>
<evidence type="ECO:0000256" key="1">
    <source>
        <dbReference type="SAM" id="MobiDB-lite"/>
    </source>
</evidence>
<dbReference type="PANTHER" id="PTHR40763:SF4">
    <property type="entry name" value="DUF1707 DOMAIN-CONTAINING PROTEIN"/>
    <property type="match status" value="1"/>
</dbReference>
<keyword evidence="2" id="KW-0472">Membrane</keyword>
<feature type="region of interest" description="Disordered" evidence="1">
    <location>
        <begin position="148"/>
        <end position="176"/>
    </location>
</feature>
<dbReference type="PANTHER" id="PTHR40763">
    <property type="entry name" value="MEMBRANE PROTEIN-RELATED"/>
    <property type="match status" value="1"/>
</dbReference>
<protein>
    <recommendedName>
        <fullName evidence="3">DUF1707 domain-containing protein</fullName>
    </recommendedName>
</protein>
<gene>
    <name evidence="4" type="ORF">SAMN04488544_3821</name>
</gene>
<feature type="transmembrane region" description="Helical" evidence="2">
    <location>
        <begin position="132"/>
        <end position="149"/>
    </location>
</feature>
<dbReference type="InterPro" id="IPR012551">
    <property type="entry name" value="DUF1707_SHOCT-like"/>
</dbReference>
<keyword evidence="2" id="KW-0812">Transmembrane</keyword>
<keyword evidence="2" id="KW-1133">Transmembrane helix</keyword>
<proteinExistence type="predicted"/>
<feature type="compositionally biased region" description="Basic and acidic residues" evidence="1">
    <location>
        <begin position="149"/>
        <end position="176"/>
    </location>
</feature>
<keyword evidence="5" id="KW-1185">Reference proteome</keyword>
<dbReference type="AlphaFoldDB" id="A0A1H2NEF8"/>
<dbReference type="STRING" id="546874.SAMN04488544_3821"/>
<dbReference type="Pfam" id="PF08044">
    <property type="entry name" value="DUF1707"/>
    <property type="match status" value="1"/>
</dbReference>
<evidence type="ECO:0000313" key="4">
    <source>
        <dbReference type="EMBL" id="SDV03581.1"/>
    </source>
</evidence>
<feature type="domain" description="DUF1707" evidence="3">
    <location>
        <begin position="10"/>
        <end position="61"/>
    </location>
</feature>
<feature type="transmembrane region" description="Helical" evidence="2">
    <location>
        <begin position="106"/>
        <end position="126"/>
    </location>
</feature>
<organism evidence="4 5">
    <name type="scientific">Microlunatus sagamiharensis</name>
    <dbReference type="NCBI Taxonomy" id="546874"/>
    <lineage>
        <taxon>Bacteria</taxon>
        <taxon>Bacillati</taxon>
        <taxon>Actinomycetota</taxon>
        <taxon>Actinomycetes</taxon>
        <taxon>Propionibacteriales</taxon>
        <taxon>Propionibacteriaceae</taxon>
        <taxon>Microlunatus</taxon>
    </lineage>
</organism>
<sequence length="176" mass="19614">MSEQGPTPQRIGDAERDRAAELLREHMAQGRLSAEEFDERIEAALKAKVATDLDPLFTDLPGPRPGQDVATQAYATPPWQRASRPAAAPVPPDPVMQPRAPGATALNSLTGVLWVVVPLVITFVPWLGWPHFWWLIFVPLVVSSVAGKNESERDKERKRIAQEQEKLDRRRRALGD</sequence>
<dbReference type="RefSeq" id="WP_091078154.1">
    <property type="nucleotide sequence ID" value="NZ_LT629799.1"/>
</dbReference>
<dbReference type="OrthoDB" id="3534574at2"/>
<name>A0A1H2NEF8_9ACTN</name>